<protein>
    <submittedName>
        <fullName evidence="1">Uncharacterized protein</fullName>
    </submittedName>
</protein>
<dbReference type="EMBL" id="HE573019">
    <property type="protein sequence ID" value="CCC47029.1"/>
    <property type="molecule type" value="Genomic_DNA"/>
</dbReference>
<gene>
    <name evidence="1" type="ORF">TVY486_0302160</name>
</gene>
<evidence type="ECO:0000313" key="1">
    <source>
        <dbReference type="EMBL" id="CCC47029.1"/>
    </source>
</evidence>
<dbReference type="AlphaFoldDB" id="G0TSV0"/>
<accession>G0TSV0</accession>
<dbReference type="VEuPathDB" id="TriTrypDB:TvY486_0302160"/>
<organism evidence="1">
    <name type="scientific">Trypanosoma vivax (strain Y486)</name>
    <dbReference type="NCBI Taxonomy" id="1055687"/>
    <lineage>
        <taxon>Eukaryota</taxon>
        <taxon>Discoba</taxon>
        <taxon>Euglenozoa</taxon>
        <taxon>Kinetoplastea</taxon>
        <taxon>Metakinetoplastina</taxon>
        <taxon>Trypanosomatida</taxon>
        <taxon>Trypanosomatidae</taxon>
        <taxon>Trypanosoma</taxon>
        <taxon>Duttonella</taxon>
    </lineage>
</organism>
<name>G0TSV0_TRYVY</name>
<proteinExistence type="predicted"/>
<sequence length="280" mass="31189">MFRGMLNVGLQQQRSKRRLAIVASAEARRTTPKLHCRANMAIPRPLGVTSDIQGSGRKVSCFAAGCERASGPSSFHPGTAGSGHRSRFARAGQATGHTTVTYDSVDDRSGVSVVQKRFDALAREAVLKFGPPYPPEFVLENDVVVVVPPGCSSFRCSGEIDPREEDNEFFDEVQIRLQELFHMVRKVDPSFSVRTHADSVPFSLLVKNCLYFKAERGRLHFMRCLRRLSPGRRGVEGSDPVHSGPAEVEVTLAKYKMREPPSFDGIRQGPQPWLYHYKMV</sequence>
<reference evidence="1" key="1">
    <citation type="journal article" date="2012" name="Proc. Natl. Acad. Sci. U.S.A.">
        <title>Antigenic diversity is generated by distinct evolutionary mechanisms in African trypanosome species.</title>
        <authorList>
            <person name="Jackson A.P."/>
            <person name="Berry A."/>
            <person name="Aslett M."/>
            <person name="Allison H.C."/>
            <person name="Burton P."/>
            <person name="Vavrova-Anderson J."/>
            <person name="Brown R."/>
            <person name="Browne H."/>
            <person name="Corton N."/>
            <person name="Hauser H."/>
            <person name="Gamble J."/>
            <person name="Gilderthorp R."/>
            <person name="Marcello L."/>
            <person name="McQuillan J."/>
            <person name="Otto T.D."/>
            <person name="Quail M.A."/>
            <person name="Sanders M.J."/>
            <person name="van Tonder A."/>
            <person name="Ginger M.L."/>
            <person name="Field M.C."/>
            <person name="Barry J.D."/>
            <person name="Hertz-Fowler C."/>
            <person name="Berriman M."/>
        </authorList>
    </citation>
    <scope>NUCLEOTIDE SEQUENCE</scope>
    <source>
        <strain evidence="1">Y486</strain>
    </source>
</reference>